<sequence>MTNKNKYDRPIQVAEGIYWVGFRDEESNMTCNPYLIVQGDRAVLIDGGSRTDFSVVMMKILQTGINPQNIVGLIYQHYDPDLCGSMPNFIDMIDNPALRIISEKKNNTFISFYISRENFPLLESIQNHGYSLNLNGRILKFYATPYCHSPGSFVTYDKKTQTLFSSDLFGSYASQWDLFLELNETCYSCNDREACPNKVLDCPITDILTFHKDIFPCNRSLRFAMKVIKDIPIDRIAPQHGSILQSKKDISLVIQELELLENVGIDGITG</sequence>
<dbReference type="PANTHER" id="PTHR43041">
    <property type="entry name" value="HYDROLASE, METALLO-BETA-LACTAMASE SUPERFAMILY"/>
    <property type="match status" value="1"/>
</dbReference>
<dbReference type="AlphaFoldDB" id="A0A1W2EM44"/>
<evidence type="ECO:0000313" key="3">
    <source>
        <dbReference type="Proteomes" id="UP000192418"/>
    </source>
</evidence>
<dbReference type="RefSeq" id="WP_084071648.1">
    <property type="nucleotide sequence ID" value="NZ_FWXY01000035.1"/>
</dbReference>
<name>A0A1W2EM44_9BACT</name>
<dbReference type="PANTHER" id="PTHR43041:SF1">
    <property type="entry name" value="METALLO-BETA-LACTAMASE DOMAIN-CONTAINING PROTEIN"/>
    <property type="match status" value="1"/>
</dbReference>
<dbReference type="Pfam" id="PF19583">
    <property type="entry name" value="ODP"/>
    <property type="match status" value="1"/>
</dbReference>
<dbReference type="InterPro" id="IPR036866">
    <property type="entry name" value="RibonucZ/Hydroxyglut_hydro"/>
</dbReference>
<accession>A0A1W2EM44</accession>
<protein>
    <submittedName>
        <fullName evidence="2">Metallo-beta-lactamase superfamily protein</fullName>
    </submittedName>
</protein>
<keyword evidence="3" id="KW-1185">Reference proteome</keyword>
<dbReference type="Proteomes" id="UP000192418">
    <property type="component" value="Unassembled WGS sequence"/>
</dbReference>
<gene>
    <name evidence="2" type="ORF">SAMN02746065_13510</name>
</gene>
<dbReference type="Gene3D" id="3.60.15.10">
    <property type="entry name" value="Ribonuclease Z/Hydroxyacylglutathione hydrolase-like"/>
    <property type="match status" value="1"/>
</dbReference>
<feature type="domain" description="Metallo-beta-lactamase" evidence="1">
    <location>
        <begin position="30"/>
        <end position="211"/>
    </location>
</feature>
<dbReference type="SUPFAM" id="SSF56281">
    <property type="entry name" value="Metallo-hydrolase/oxidoreductase"/>
    <property type="match status" value="1"/>
</dbReference>
<evidence type="ECO:0000259" key="1">
    <source>
        <dbReference type="SMART" id="SM00849"/>
    </source>
</evidence>
<evidence type="ECO:0000313" key="2">
    <source>
        <dbReference type="EMBL" id="SMD10582.1"/>
    </source>
</evidence>
<dbReference type="InterPro" id="IPR045761">
    <property type="entry name" value="ODP_dom"/>
</dbReference>
<dbReference type="SMART" id="SM00849">
    <property type="entry name" value="Lactamase_B"/>
    <property type="match status" value="1"/>
</dbReference>
<dbReference type="OrthoDB" id="9768433at2"/>
<dbReference type="EMBL" id="FWXY01000035">
    <property type="protein sequence ID" value="SMD10582.1"/>
    <property type="molecule type" value="Genomic_DNA"/>
</dbReference>
<reference evidence="2 3" key="1">
    <citation type="submission" date="2017-04" db="EMBL/GenBank/DDBJ databases">
        <authorList>
            <person name="Afonso C.L."/>
            <person name="Miller P.J."/>
            <person name="Scott M.A."/>
            <person name="Spackman E."/>
            <person name="Goraichik I."/>
            <person name="Dimitrov K.M."/>
            <person name="Suarez D.L."/>
            <person name="Swayne D.E."/>
        </authorList>
    </citation>
    <scope>NUCLEOTIDE SEQUENCE [LARGE SCALE GENOMIC DNA]</scope>
    <source>
        <strain evidence="2 3">DSM 3385</strain>
    </source>
</reference>
<dbReference type="STRING" id="1121400.SAMN02746065_13510"/>
<dbReference type="InterPro" id="IPR001279">
    <property type="entry name" value="Metallo-B-lactamas"/>
</dbReference>
<organism evidence="2 3">
    <name type="scientific">Desulfocicer vacuolatum DSM 3385</name>
    <dbReference type="NCBI Taxonomy" id="1121400"/>
    <lineage>
        <taxon>Bacteria</taxon>
        <taxon>Pseudomonadati</taxon>
        <taxon>Thermodesulfobacteriota</taxon>
        <taxon>Desulfobacteria</taxon>
        <taxon>Desulfobacterales</taxon>
        <taxon>Desulfobacteraceae</taxon>
        <taxon>Desulfocicer</taxon>
    </lineage>
</organism>
<proteinExistence type="predicted"/>